<evidence type="ECO:0008006" key="2">
    <source>
        <dbReference type="Google" id="ProtNLM"/>
    </source>
</evidence>
<dbReference type="EMBL" id="HBHP01000080">
    <property type="protein sequence ID" value="CAD9743823.1"/>
    <property type="molecule type" value="Transcribed_RNA"/>
</dbReference>
<dbReference type="AlphaFoldDB" id="A0A7S2TG76"/>
<sequence length="212" mass="24071">MADRGQDYKTTVKCDCGECEIVLYGKPVYPNGNYCCCNDCRQSAQYLEKQGGRKELKEPAKAVWYPNDIDVVKENFYAFKLRDKTITTKVACKKCHNLIFAQNDFYQGNVTCVYYKTVNVSPMPNEAKSCAVFCTSEFPPTYPKIKMPEGKIAFQCEKFFVDGKPTEGLMEFLMKAFSKKVENPKGSTNGCQIVEKLKSDVVVLNLEPLKDF</sequence>
<gene>
    <name evidence="1" type="ORF">LSP00402_LOCUS57</name>
</gene>
<reference evidence="1" key="1">
    <citation type="submission" date="2021-01" db="EMBL/GenBank/DDBJ databases">
        <authorList>
            <person name="Corre E."/>
            <person name="Pelletier E."/>
            <person name="Niang G."/>
            <person name="Scheremetjew M."/>
            <person name="Finn R."/>
            <person name="Kale V."/>
            <person name="Holt S."/>
            <person name="Cochrane G."/>
            <person name="Meng A."/>
            <person name="Brown T."/>
            <person name="Cohen L."/>
        </authorList>
    </citation>
    <scope>NUCLEOTIDE SEQUENCE</scope>
    <source>
        <strain evidence="1">CCMP622</strain>
    </source>
</reference>
<evidence type="ECO:0000313" key="1">
    <source>
        <dbReference type="EMBL" id="CAD9743823.1"/>
    </source>
</evidence>
<protein>
    <recommendedName>
        <fullName evidence="2">CENP-V/GFA domain-containing protein</fullName>
    </recommendedName>
</protein>
<name>A0A7S2TG76_9EUKA</name>
<accession>A0A7S2TG76</accession>
<organism evidence="1">
    <name type="scientific">Lotharella oceanica</name>
    <dbReference type="NCBI Taxonomy" id="641309"/>
    <lineage>
        <taxon>Eukaryota</taxon>
        <taxon>Sar</taxon>
        <taxon>Rhizaria</taxon>
        <taxon>Cercozoa</taxon>
        <taxon>Chlorarachniophyceae</taxon>
        <taxon>Lotharella</taxon>
    </lineage>
</organism>
<proteinExistence type="predicted"/>